<organism evidence="10 11">
    <name type="scientific">Leptobrachium leishanense</name>
    <name type="common">Leishan spiny toad</name>
    <dbReference type="NCBI Taxonomy" id="445787"/>
    <lineage>
        <taxon>Eukaryota</taxon>
        <taxon>Metazoa</taxon>
        <taxon>Chordata</taxon>
        <taxon>Craniata</taxon>
        <taxon>Vertebrata</taxon>
        <taxon>Euteleostomi</taxon>
        <taxon>Amphibia</taxon>
        <taxon>Batrachia</taxon>
        <taxon>Anura</taxon>
        <taxon>Pelobatoidea</taxon>
        <taxon>Megophryidae</taxon>
        <taxon>Leptobrachium</taxon>
    </lineage>
</organism>
<feature type="domain" description="EGF-like" evidence="9">
    <location>
        <begin position="404"/>
        <end position="441"/>
    </location>
</feature>
<dbReference type="InterPro" id="IPR050328">
    <property type="entry name" value="Dev_Immune_Receptor"/>
</dbReference>
<dbReference type="InterPro" id="IPR001611">
    <property type="entry name" value="Leu-rich_rpt"/>
</dbReference>
<keyword evidence="5" id="KW-0245">EGF-like domain</keyword>
<evidence type="ECO:0000256" key="6">
    <source>
        <dbReference type="SAM" id="MobiDB-lite"/>
    </source>
</evidence>
<evidence type="ECO:0000313" key="11">
    <source>
        <dbReference type="Proteomes" id="UP000694569"/>
    </source>
</evidence>
<dbReference type="Gene3D" id="3.80.10.10">
    <property type="entry name" value="Ribonuclease Inhibitor"/>
    <property type="match status" value="2"/>
</dbReference>
<name>A0A8C5QZX7_9ANUR</name>
<dbReference type="SUPFAM" id="SSF52058">
    <property type="entry name" value="L domain-like"/>
    <property type="match status" value="1"/>
</dbReference>
<gene>
    <name evidence="10" type="primary">VASN</name>
</gene>
<dbReference type="PRINTS" id="PR00019">
    <property type="entry name" value="LEURICHRPT"/>
</dbReference>
<dbReference type="SMART" id="SM00369">
    <property type="entry name" value="LRR_TYP"/>
    <property type="match status" value="6"/>
</dbReference>
<dbReference type="OrthoDB" id="676979at2759"/>
<dbReference type="Pfam" id="PF00008">
    <property type="entry name" value="EGF"/>
    <property type="match status" value="1"/>
</dbReference>
<keyword evidence="4" id="KW-0325">Glycoprotein</keyword>
<protein>
    <submittedName>
        <fullName evidence="10">Vasorin</fullName>
    </submittedName>
</protein>
<dbReference type="PROSITE" id="PS01186">
    <property type="entry name" value="EGF_2"/>
    <property type="match status" value="1"/>
</dbReference>
<dbReference type="PANTHER" id="PTHR24373">
    <property type="entry name" value="SLIT RELATED LEUCINE-RICH REPEAT NEURONAL PROTEIN"/>
    <property type="match status" value="1"/>
</dbReference>
<proteinExistence type="predicted"/>
<comment type="caution">
    <text evidence="5">Lacks conserved residue(s) required for the propagation of feature annotation.</text>
</comment>
<feature type="compositionally biased region" description="Low complexity" evidence="6">
    <location>
        <begin position="355"/>
        <end position="386"/>
    </location>
</feature>
<dbReference type="GeneTree" id="ENSGT00940000159318"/>
<feature type="transmembrane region" description="Helical" evidence="7">
    <location>
        <begin position="508"/>
        <end position="533"/>
    </location>
</feature>
<dbReference type="InterPro" id="IPR003591">
    <property type="entry name" value="Leu-rich_rpt_typical-subtyp"/>
</dbReference>
<dbReference type="Pfam" id="PF13855">
    <property type="entry name" value="LRR_8"/>
    <property type="match status" value="3"/>
</dbReference>
<keyword evidence="7" id="KW-0812">Transmembrane</keyword>
<dbReference type="GO" id="GO:0005615">
    <property type="term" value="C:extracellular space"/>
    <property type="evidence" value="ECO:0007669"/>
    <property type="project" value="TreeGrafter"/>
</dbReference>
<evidence type="ECO:0000256" key="7">
    <source>
        <dbReference type="SAM" id="Phobius"/>
    </source>
</evidence>
<dbReference type="Proteomes" id="UP000694569">
    <property type="component" value="Unplaced"/>
</dbReference>
<dbReference type="Ensembl" id="ENSLLET00000045400.1">
    <property type="protein sequence ID" value="ENSLLEP00000043660.1"/>
    <property type="gene ID" value="ENSLLEG00000027752.1"/>
</dbReference>
<dbReference type="FunFam" id="3.80.10.10:FF:000770">
    <property type="entry name" value="Uncharacterized protein"/>
    <property type="match status" value="1"/>
</dbReference>
<keyword evidence="7" id="KW-0472">Membrane</keyword>
<dbReference type="SMART" id="SM00082">
    <property type="entry name" value="LRRCT"/>
    <property type="match status" value="1"/>
</dbReference>
<dbReference type="PROSITE" id="PS50026">
    <property type="entry name" value="EGF_3"/>
    <property type="match status" value="1"/>
</dbReference>
<dbReference type="InterPro" id="IPR032675">
    <property type="entry name" value="LRR_dom_sf"/>
</dbReference>
<feature type="signal peptide" evidence="8">
    <location>
        <begin position="1"/>
        <end position="21"/>
    </location>
</feature>
<dbReference type="PANTHER" id="PTHR24373:SF261">
    <property type="entry name" value="VASORIN"/>
    <property type="match status" value="1"/>
</dbReference>
<keyword evidence="2 8" id="KW-0732">Signal</keyword>
<dbReference type="InterPro" id="IPR000483">
    <property type="entry name" value="Cys-rich_flank_reg_C"/>
</dbReference>
<dbReference type="AlphaFoldDB" id="A0A8C5QZX7"/>
<dbReference type="SUPFAM" id="SSF57196">
    <property type="entry name" value="EGF/Laminin"/>
    <property type="match status" value="1"/>
</dbReference>
<evidence type="ECO:0000256" key="5">
    <source>
        <dbReference type="PROSITE-ProRule" id="PRU00076"/>
    </source>
</evidence>
<keyword evidence="5" id="KW-1015">Disulfide bond</keyword>
<evidence type="ECO:0000259" key="9">
    <source>
        <dbReference type="PROSITE" id="PS50026"/>
    </source>
</evidence>
<evidence type="ECO:0000256" key="2">
    <source>
        <dbReference type="ARBA" id="ARBA00022729"/>
    </source>
</evidence>
<keyword evidence="7" id="KW-1133">Transmembrane helix</keyword>
<keyword evidence="1" id="KW-0433">Leucine-rich repeat</keyword>
<reference evidence="10" key="2">
    <citation type="submission" date="2025-09" db="UniProtKB">
        <authorList>
            <consortium name="Ensembl"/>
        </authorList>
    </citation>
    <scope>IDENTIFICATION</scope>
</reference>
<feature type="disulfide bond" evidence="5">
    <location>
        <begin position="431"/>
        <end position="440"/>
    </location>
</feature>
<feature type="chain" id="PRO_5034944678" evidence="8">
    <location>
        <begin position="22"/>
        <end position="607"/>
    </location>
</feature>
<evidence type="ECO:0000256" key="3">
    <source>
        <dbReference type="ARBA" id="ARBA00022737"/>
    </source>
</evidence>
<dbReference type="PROSITE" id="PS00022">
    <property type="entry name" value="EGF_1"/>
    <property type="match status" value="1"/>
</dbReference>
<dbReference type="Gene3D" id="2.10.25.10">
    <property type="entry name" value="Laminin"/>
    <property type="match status" value="1"/>
</dbReference>
<dbReference type="Pfam" id="PF00560">
    <property type="entry name" value="LRR_1"/>
    <property type="match status" value="1"/>
</dbReference>
<dbReference type="InterPro" id="IPR000742">
    <property type="entry name" value="EGF"/>
</dbReference>
<reference evidence="10" key="1">
    <citation type="submission" date="2025-08" db="UniProtKB">
        <authorList>
            <consortium name="Ensembl"/>
        </authorList>
    </citation>
    <scope>IDENTIFICATION</scope>
</reference>
<sequence length="607" mass="66553">MRCLLGWIILLMATHCTLVEGCPVGCQCNQPQTVFCLSRKSPNFPTKIPQNTISLYLFENGISTVEESSFSGLWDLQLLDLSHNQLSSLPGGVFRSLANLSNLDLSSNQLSEITVDTFQGLSRLERLYLNENGIRSIHQDAFKGLENLLELKLKGNQLVAPPAFSLPNLLLLDLSANLITSIQPGVFNAANIETLHLANLGLKELPDDLLSGLRNLHELDLSENQLEKVPPGLFGLTKLNLAGNTGISQLQMDDFSGLPGLHTLDLSSLSLRTLPKGIFASNTRLRSVNLAQNPFNCVCMLGWLAEWLRVSRVDLLRSDETRCHFPPKSAGKILRSLRDSEYGCPIPTTIFVPTTTTPSTTTKVPKSTKPLPVDLPTTSPTTTISPHNQVDQDEPTLPDDFIYENQQCPPQTCLNDGICNLDPSGEVVCECPLGFYGAFCEMAVMTPAVVTQQPSLRLKILDVTDKSIQVDLQSYSRSTEEELCTEAQTTGQPPQYIAHINQTQDSNLTLVLVPAVAAGILLSVAVASAICYARRRRGKEHTGEDGGPLEMEGVKKELEGKGELKKLSESPIVPERQGIETEELLVDPTRLGNNNENHLGRLPHSYF</sequence>
<evidence type="ECO:0000256" key="8">
    <source>
        <dbReference type="SAM" id="SignalP"/>
    </source>
</evidence>
<evidence type="ECO:0000256" key="1">
    <source>
        <dbReference type="ARBA" id="ARBA00022614"/>
    </source>
</evidence>
<evidence type="ECO:0000313" key="10">
    <source>
        <dbReference type="Ensembl" id="ENSLLEP00000043660.1"/>
    </source>
</evidence>
<evidence type="ECO:0000256" key="4">
    <source>
        <dbReference type="ARBA" id="ARBA00023180"/>
    </source>
</evidence>
<keyword evidence="3" id="KW-0677">Repeat</keyword>
<accession>A0A8C5QZX7</accession>
<feature type="region of interest" description="Disordered" evidence="6">
    <location>
        <begin position="355"/>
        <end position="395"/>
    </location>
</feature>
<dbReference type="PROSITE" id="PS51450">
    <property type="entry name" value="LRR"/>
    <property type="match status" value="3"/>
</dbReference>
<dbReference type="GO" id="GO:0031012">
    <property type="term" value="C:extracellular matrix"/>
    <property type="evidence" value="ECO:0007669"/>
    <property type="project" value="TreeGrafter"/>
</dbReference>
<keyword evidence="11" id="KW-1185">Reference proteome</keyword>